<accession>A0A1J4K3K6</accession>
<gene>
    <name evidence="2" type="ORF">TRFO_05662</name>
</gene>
<feature type="compositionally biased region" description="Pro residues" evidence="1">
    <location>
        <begin position="13"/>
        <end position="22"/>
    </location>
</feature>
<keyword evidence="3" id="KW-1185">Reference proteome</keyword>
<dbReference type="GeneID" id="94827338"/>
<reference evidence="2" key="1">
    <citation type="submission" date="2016-10" db="EMBL/GenBank/DDBJ databases">
        <authorList>
            <person name="Benchimol M."/>
            <person name="Almeida L.G."/>
            <person name="Vasconcelos A.T."/>
            <person name="Perreira-Neves A."/>
            <person name="Rosa I.A."/>
            <person name="Tasca T."/>
            <person name="Bogo M.R."/>
            <person name="de Souza W."/>
        </authorList>
    </citation>
    <scope>NUCLEOTIDE SEQUENCE [LARGE SCALE GENOMIC DNA]</scope>
    <source>
        <strain evidence="2">K</strain>
    </source>
</reference>
<feature type="compositionally biased region" description="Acidic residues" evidence="1">
    <location>
        <begin position="145"/>
        <end position="159"/>
    </location>
</feature>
<feature type="compositionally biased region" description="Polar residues" evidence="1">
    <location>
        <begin position="24"/>
        <end position="39"/>
    </location>
</feature>
<dbReference type="EMBL" id="MLAK01000738">
    <property type="protein sequence ID" value="OHT06025.1"/>
    <property type="molecule type" value="Genomic_DNA"/>
</dbReference>
<protein>
    <submittedName>
        <fullName evidence="2">Uncharacterized protein</fullName>
    </submittedName>
</protein>
<organism evidence="2 3">
    <name type="scientific">Tritrichomonas foetus</name>
    <dbReference type="NCBI Taxonomy" id="1144522"/>
    <lineage>
        <taxon>Eukaryota</taxon>
        <taxon>Metamonada</taxon>
        <taxon>Parabasalia</taxon>
        <taxon>Tritrichomonadida</taxon>
        <taxon>Tritrichomonadidae</taxon>
        <taxon>Tritrichomonas</taxon>
    </lineage>
</organism>
<proteinExistence type="predicted"/>
<comment type="caution">
    <text evidence="2">The sequence shown here is derived from an EMBL/GenBank/DDBJ whole genome shotgun (WGS) entry which is preliminary data.</text>
</comment>
<dbReference type="AlphaFoldDB" id="A0A1J4K3K6"/>
<evidence type="ECO:0000313" key="3">
    <source>
        <dbReference type="Proteomes" id="UP000179807"/>
    </source>
</evidence>
<sequence>MFKNDNRISSRPPGLPGIPRPPQVRSNSNSTLGRRSTNTSRLSKYEQYLYPQTFETLSSAAPLAANIIYPIEYPLEEEDETDSSITVFDKFERQRKKVMSKFLEQSEQPIVIVSLKSDRLKVPKPFEKQNDFYFQQIAQYKQNENSDDESNEGGEEEDITDSHSNHIPGPDIDENELFAAYSNELIEYDLNDLWFDSMLIDLDEIYPDFLNKIQSEDNNENNSKLKDLGSPSKVYDEDMSILYDDPIQAAFQTAIRRQREKATFKEDEEMELVKSKEQIVHKALSAAELNRQWGFKDPEIGKYIAKFRKQFQK</sequence>
<evidence type="ECO:0000256" key="1">
    <source>
        <dbReference type="SAM" id="MobiDB-lite"/>
    </source>
</evidence>
<dbReference type="Proteomes" id="UP000179807">
    <property type="component" value="Unassembled WGS sequence"/>
</dbReference>
<feature type="region of interest" description="Disordered" evidence="1">
    <location>
        <begin position="1"/>
        <end position="39"/>
    </location>
</feature>
<dbReference type="VEuPathDB" id="TrichDB:TRFO_05662"/>
<name>A0A1J4K3K6_9EUKA</name>
<dbReference type="RefSeq" id="XP_068359161.1">
    <property type="nucleotide sequence ID" value="XM_068492634.1"/>
</dbReference>
<feature type="region of interest" description="Disordered" evidence="1">
    <location>
        <begin position="142"/>
        <end position="171"/>
    </location>
</feature>
<evidence type="ECO:0000313" key="2">
    <source>
        <dbReference type="EMBL" id="OHT06025.1"/>
    </source>
</evidence>